<evidence type="ECO:0000313" key="3">
    <source>
        <dbReference type="Proteomes" id="UP000694864"/>
    </source>
</evidence>
<feature type="domain" description="Reverse transcriptase" evidence="2">
    <location>
        <begin position="323"/>
        <end position="384"/>
    </location>
</feature>
<feature type="region of interest" description="Disordered" evidence="1">
    <location>
        <begin position="1"/>
        <end position="31"/>
    </location>
</feature>
<dbReference type="PANTHER" id="PTHR35046:SF9">
    <property type="entry name" value="RNA-DIRECTED DNA POLYMERASE"/>
    <property type="match status" value="1"/>
</dbReference>
<dbReference type="Gene3D" id="3.10.10.10">
    <property type="entry name" value="HIV Type 1 Reverse Transcriptase, subunit A, domain 1"/>
    <property type="match status" value="1"/>
</dbReference>
<dbReference type="Proteomes" id="UP000694864">
    <property type="component" value="Chromosome 18"/>
</dbReference>
<dbReference type="CDD" id="cd00303">
    <property type="entry name" value="retropepsin_like"/>
    <property type="match status" value="1"/>
</dbReference>
<reference evidence="3" key="1">
    <citation type="journal article" date="2014" name="Nat. Commun.">
        <title>The emerging biofuel crop Camelina sativa retains a highly undifferentiated hexaploid genome structure.</title>
        <authorList>
            <person name="Kagale S."/>
            <person name="Koh C."/>
            <person name="Nixon J."/>
            <person name="Bollina V."/>
            <person name="Clarke W.E."/>
            <person name="Tuteja R."/>
            <person name="Spillane C."/>
            <person name="Robinson S.J."/>
            <person name="Links M.G."/>
            <person name="Clarke C."/>
            <person name="Higgins E.E."/>
            <person name="Huebert T."/>
            <person name="Sharpe A.G."/>
            <person name="Parkin I.A."/>
        </authorList>
    </citation>
    <scope>NUCLEOTIDE SEQUENCE [LARGE SCALE GENOMIC DNA]</scope>
    <source>
        <strain evidence="3">cv. DH55</strain>
    </source>
</reference>
<dbReference type="RefSeq" id="XP_010484756.1">
    <property type="nucleotide sequence ID" value="XM_010486454.1"/>
</dbReference>
<keyword evidence="3" id="KW-1185">Reference proteome</keyword>
<dbReference type="Pfam" id="PF00078">
    <property type="entry name" value="RVT_1"/>
    <property type="match status" value="1"/>
</dbReference>
<dbReference type="GeneID" id="104763033"/>
<reference evidence="4" key="2">
    <citation type="submission" date="2025-08" db="UniProtKB">
        <authorList>
            <consortium name="RefSeq"/>
        </authorList>
    </citation>
    <scope>IDENTIFICATION</scope>
    <source>
        <tissue evidence="4">Leaf</tissue>
    </source>
</reference>
<dbReference type="Gene3D" id="2.40.70.10">
    <property type="entry name" value="Acid Proteases"/>
    <property type="match status" value="1"/>
</dbReference>
<evidence type="ECO:0000259" key="2">
    <source>
        <dbReference type="Pfam" id="PF00078"/>
    </source>
</evidence>
<accession>A0ABM0XEJ7</accession>
<dbReference type="InterPro" id="IPR000477">
    <property type="entry name" value="RT_dom"/>
</dbReference>
<dbReference type="SUPFAM" id="SSF56672">
    <property type="entry name" value="DNA/RNA polymerases"/>
    <property type="match status" value="1"/>
</dbReference>
<protein>
    <submittedName>
        <fullName evidence="4">Uncharacterized protein LOC104763033</fullName>
    </submittedName>
</protein>
<dbReference type="CDD" id="cd01647">
    <property type="entry name" value="RT_LTR"/>
    <property type="match status" value="1"/>
</dbReference>
<proteinExistence type="predicted"/>
<organism evidence="3 4">
    <name type="scientific">Camelina sativa</name>
    <name type="common">False flax</name>
    <name type="synonym">Myagrum sativum</name>
    <dbReference type="NCBI Taxonomy" id="90675"/>
    <lineage>
        <taxon>Eukaryota</taxon>
        <taxon>Viridiplantae</taxon>
        <taxon>Streptophyta</taxon>
        <taxon>Embryophyta</taxon>
        <taxon>Tracheophyta</taxon>
        <taxon>Spermatophyta</taxon>
        <taxon>Magnoliopsida</taxon>
        <taxon>eudicotyledons</taxon>
        <taxon>Gunneridae</taxon>
        <taxon>Pentapetalae</taxon>
        <taxon>rosids</taxon>
        <taxon>malvids</taxon>
        <taxon>Brassicales</taxon>
        <taxon>Brassicaceae</taxon>
        <taxon>Camelineae</taxon>
        <taxon>Camelina</taxon>
    </lineage>
</organism>
<evidence type="ECO:0000313" key="4">
    <source>
        <dbReference type="RefSeq" id="XP_010484756.1"/>
    </source>
</evidence>
<evidence type="ECO:0000256" key="1">
    <source>
        <dbReference type="SAM" id="MobiDB-lite"/>
    </source>
</evidence>
<feature type="compositionally biased region" description="Acidic residues" evidence="1">
    <location>
        <begin position="9"/>
        <end position="20"/>
    </location>
</feature>
<dbReference type="InterPro" id="IPR043502">
    <property type="entry name" value="DNA/RNA_pol_sf"/>
</dbReference>
<gene>
    <name evidence="4" type="primary">LOC104763033</name>
</gene>
<sequence length="385" mass="43412">MTMTASGEIESENDDGPDEPNDAKEVEEAVAEPDEGELLMIRRVLNTSQSPDDTHQRNNIFHTRCTVSGKVCGLIIDGGSCTNVASSYMVKKVAISTTNHPKPYKIKWLNDKVVVQVTEQVMVPFSVGPYKDQVLCDRVPMLASHLLLGCPWQFDKRTSHCGHTNQYFFAHDNKCICLKPLSPTQVCELQSKLSKEPSTKMNFLINASTVRRSLSDSTCQVLLMVFKDVVSIGTEQDAIPAMIRPVLRRYQDVFPDEFPHGLPPLRGIENQIDLVPRAQLPNRPAYRVNPEEAKELKRQVSELMKQGYVRENLSPCAVPVLLVPKKDGTWRMCVDCRAVNNITIKYRHLIPRLDDMLDELSGSTIFSKIDLKSGYHQVRMKEGDE</sequence>
<dbReference type="InterPro" id="IPR021109">
    <property type="entry name" value="Peptidase_aspartic_dom_sf"/>
</dbReference>
<dbReference type="PANTHER" id="PTHR35046">
    <property type="entry name" value="ZINC KNUCKLE (CCHC-TYPE) FAMILY PROTEIN"/>
    <property type="match status" value="1"/>
</dbReference>
<name>A0ABM0XEJ7_CAMSA</name>
<dbReference type="Gene3D" id="3.30.70.270">
    <property type="match status" value="1"/>
</dbReference>
<dbReference type="InterPro" id="IPR043128">
    <property type="entry name" value="Rev_trsase/Diguanyl_cyclase"/>
</dbReference>